<keyword evidence="3 11" id="KW-0633">Potassium transport</keyword>
<dbReference type="InterPro" id="IPR003820">
    <property type="entry name" value="KdpC"/>
</dbReference>
<keyword evidence="8 11" id="KW-1133">Transmembrane helix</keyword>
<keyword evidence="10 11" id="KW-0472">Membrane</keyword>
<dbReference type="EMBL" id="VCDI01000001">
    <property type="protein sequence ID" value="TLU73965.1"/>
    <property type="molecule type" value="Genomic_DNA"/>
</dbReference>
<dbReference type="Proteomes" id="UP000305654">
    <property type="component" value="Unassembled WGS sequence"/>
</dbReference>
<evidence type="ECO:0000256" key="2">
    <source>
        <dbReference type="ARBA" id="ARBA00022475"/>
    </source>
</evidence>
<sequence length="218" mass="22054">MLEHLRPAVSLVALSTVVLGLACPLAFVAAGHVAPNRAEGSLVMRDGHAVGSALIGQNFASPRYIHGRPSAITGTDAKGATIPAPYDASTSLASNLAPTSKALHDRIATDLAALGKRGLGAGETAGGAVPVDAITASGSGLDADISPDYALMQARPVASARGIAEASVRDIIATETQPRTFGLFGEPHVNVLRVNLALDRLPPGAHRGTPGQVAGVVR</sequence>
<dbReference type="NCBIfam" id="NF001454">
    <property type="entry name" value="PRK00315.1"/>
    <property type="match status" value="1"/>
</dbReference>
<reference evidence="12 13" key="1">
    <citation type="submission" date="2019-05" db="EMBL/GenBank/DDBJ databases">
        <authorList>
            <person name="Pankratov T."/>
            <person name="Grouzdev D."/>
        </authorList>
    </citation>
    <scope>NUCLEOTIDE SEQUENCE [LARGE SCALE GENOMIC DNA]</scope>
    <source>
        <strain evidence="12 13">KEBCLARHB70R</strain>
    </source>
</reference>
<keyword evidence="6 11" id="KW-0067">ATP-binding</keyword>
<evidence type="ECO:0000256" key="3">
    <source>
        <dbReference type="ARBA" id="ARBA00022538"/>
    </source>
</evidence>
<evidence type="ECO:0000313" key="13">
    <source>
        <dbReference type="Proteomes" id="UP000305654"/>
    </source>
</evidence>
<dbReference type="HAMAP" id="MF_00276">
    <property type="entry name" value="KdpC"/>
    <property type="match status" value="1"/>
</dbReference>
<evidence type="ECO:0000256" key="1">
    <source>
        <dbReference type="ARBA" id="ARBA00022448"/>
    </source>
</evidence>
<keyword evidence="1 11" id="KW-0813">Transport</keyword>
<evidence type="ECO:0000313" key="12">
    <source>
        <dbReference type="EMBL" id="TLU73965.1"/>
    </source>
</evidence>
<evidence type="ECO:0000256" key="8">
    <source>
        <dbReference type="ARBA" id="ARBA00022989"/>
    </source>
</evidence>
<proteinExistence type="inferred from homology"/>
<name>A0A5R9J8P3_9PROT</name>
<comment type="caution">
    <text evidence="12">The sequence shown here is derived from an EMBL/GenBank/DDBJ whole genome shotgun (WGS) entry which is preliminary data.</text>
</comment>
<evidence type="ECO:0000256" key="11">
    <source>
        <dbReference type="HAMAP-Rule" id="MF_00276"/>
    </source>
</evidence>
<evidence type="ECO:0000256" key="4">
    <source>
        <dbReference type="ARBA" id="ARBA00022692"/>
    </source>
</evidence>
<comment type="subcellular location">
    <subcellularLocation>
        <location evidence="11">Cell membrane</location>
        <topology evidence="11">Single-pass membrane protein</topology>
    </subcellularLocation>
</comment>
<dbReference type="PANTHER" id="PTHR30042:SF2">
    <property type="entry name" value="POTASSIUM-TRANSPORTING ATPASE KDPC SUBUNIT"/>
    <property type="match status" value="1"/>
</dbReference>
<organism evidence="12 13">
    <name type="scientific">Lichenicoccus roseus</name>
    <dbReference type="NCBI Taxonomy" id="2683649"/>
    <lineage>
        <taxon>Bacteria</taxon>
        <taxon>Pseudomonadati</taxon>
        <taxon>Pseudomonadota</taxon>
        <taxon>Alphaproteobacteria</taxon>
        <taxon>Acetobacterales</taxon>
        <taxon>Acetobacteraceae</taxon>
        <taxon>Lichenicoccus</taxon>
    </lineage>
</organism>
<dbReference type="RefSeq" id="WP_138324218.1">
    <property type="nucleotide sequence ID" value="NZ_VCDI01000001.1"/>
</dbReference>
<evidence type="ECO:0000256" key="5">
    <source>
        <dbReference type="ARBA" id="ARBA00022741"/>
    </source>
</evidence>
<accession>A0A5R9J8P3</accession>
<keyword evidence="9 11" id="KW-0406">Ion transport</keyword>
<dbReference type="PROSITE" id="PS51257">
    <property type="entry name" value="PROKAR_LIPOPROTEIN"/>
    <property type="match status" value="1"/>
</dbReference>
<dbReference type="PANTHER" id="PTHR30042">
    <property type="entry name" value="POTASSIUM-TRANSPORTING ATPASE C CHAIN"/>
    <property type="match status" value="1"/>
</dbReference>
<comment type="similarity">
    <text evidence="11">Belongs to the KdpC family.</text>
</comment>
<dbReference type="Pfam" id="PF02669">
    <property type="entry name" value="KdpC"/>
    <property type="match status" value="1"/>
</dbReference>
<dbReference type="PIRSF" id="PIRSF001296">
    <property type="entry name" value="K_ATPase_KdpC"/>
    <property type="match status" value="1"/>
</dbReference>
<gene>
    <name evidence="11 12" type="primary">kdpC</name>
    <name evidence="12" type="ORF">FE263_01730</name>
</gene>
<evidence type="ECO:0000256" key="7">
    <source>
        <dbReference type="ARBA" id="ARBA00022958"/>
    </source>
</evidence>
<keyword evidence="5 11" id="KW-0547">Nucleotide-binding</keyword>
<dbReference type="GO" id="GO:0005886">
    <property type="term" value="C:plasma membrane"/>
    <property type="evidence" value="ECO:0007669"/>
    <property type="project" value="UniProtKB-SubCell"/>
</dbReference>
<evidence type="ECO:0000256" key="10">
    <source>
        <dbReference type="ARBA" id="ARBA00023136"/>
    </source>
</evidence>
<keyword evidence="2 11" id="KW-1003">Cell membrane</keyword>
<dbReference type="OrthoDB" id="9788285at2"/>
<keyword evidence="13" id="KW-1185">Reference proteome</keyword>
<dbReference type="NCBIfam" id="TIGR00681">
    <property type="entry name" value="kdpC"/>
    <property type="match status" value="1"/>
</dbReference>
<comment type="function">
    <text evidence="11">Part of the high-affinity ATP-driven potassium transport (or Kdp) system, which catalyzes the hydrolysis of ATP coupled with the electrogenic transport of potassium into the cytoplasm. This subunit acts as a catalytic chaperone that increases the ATP-binding affinity of the ATP-hydrolyzing subunit KdpB by the formation of a transient KdpB/KdpC/ATP ternary complex.</text>
</comment>
<dbReference type="GO" id="GO:0005524">
    <property type="term" value="F:ATP binding"/>
    <property type="evidence" value="ECO:0007669"/>
    <property type="project" value="UniProtKB-UniRule"/>
</dbReference>
<evidence type="ECO:0000256" key="6">
    <source>
        <dbReference type="ARBA" id="ARBA00022840"/>
    </source>
</evidence>
<evidence type="ECO:0000256" key="9">
    <source>
        <dbReference type="ARBA" id="ARBA00023065"/>
    </source>
</evidence>
<keyword evidence="4 11" id="KW-0812">Transmembrane</keyword>
<dbReference type="GO" id="GO:0008556">
    <property type="term" value="F:P-type potassium transmembrane transporter activity"/>
    <property type="evidence" value="ECO:0007669"/>
    <property type="project" value="InterPro"/>
</dbReference>
<protein>
    <recommendedName>
        <fullName evidence="11">Potassium-transporting ATPase KdpC subunit</fullName>
    </recommendedName>
    <alternativeName>
        <fullName evidence="11">ATP phosphohydrolase [potassium-transporting] C chain</fullName>
    </alternativeName>
    <alternativeName>
        <fullName evidence="11">Potassium-binding and translocating subunit C</fullName>
    </alternativeName>
    <alternativeName>
        <fullName evidence="11">Potassium-translocating ATPase C chain</fullName>
    </alternativeName>
</protein>
<dbReference type="AlphaFoldDB" id="A0A5R9J8P3"/>
<keyword evidence="7 11" id="KW-0630">Potassium</keyword>
<comment type="subunit">
    <text evidence="11">The system is composed of three essential subunits: KdpA, KdpB and KdpC.</text>
</comment>